<gene>
    <name evidence="1" type="ORF">ETAA1_51660</name>
</gene>
<dbReference type="AlphaFoldDB" id="A0A517Y088"/>
<keyword evidence="2" id="KW-1185">Reference proteome</keyword>
<accession>A0A517Y088</accession>
<sequence>MTIPELLARHPWMEEPMRTYYRALPEMLAELGGEGRYVVVRGSETFGTWDTYGDGLQYGLGQFEPGTFLVQRIDAKLLDPLAEVFGTVPAAEAAPCPA</sequence>
<evidence type="ECO:0000313" key="1">
    <source>
        <dbReference type="EMBL" id="QDU23174.1"/>
    </source>
</evidence>
<dbReference type="EMBL" id="CP036273">
    <property type="protein sequence ID" value="QDU23174.1"/>
    <property type="molecule type" value="Genomic_DNA"/>
</dbReference>
<dbReference type="RefSeq" id="WP_145243271.1">
    <property type="nucleotide sequence ID" value="NZ_CP036273.1"/>
</dbReference>
<protein>
    <submittedName>
        <fullName evidence="1">Uncharacterized protein</fullName>
    </submittedName>
</protein>
<evidence type="ECO:0000313" key="2">
    <source>
        <dbReference type="Proteomes" id="UP000319576"/>
    </source>
</evidence>
<proteinExistence type="predicted"/>
<dbReference type="Proteomes" id="UP000319576">
    <property type="component" value="Chromosome"/>
</dbReference>
<dbReference type="KEGG" id="uli:ETAA1_51660"/>
<reference evidence="1 2" key="1">
    <citation type="submission" date="2019-02" db="EMBL/GenBank/DDBJ databases">
        <title>Deep-cultivation of Planctomycetes and their phenomic and genomic characterization uncovers novel biology.</title>
        <authorList>
            <person name="Wiegand S."/>
            <person name="Jogler M."/>
            <person name="Boedeker C."/>
            <person name="Pinto D."/>
            <person name="Vollmers J."/>
            <person name="Rivas-Marin E."/>
            <person name="Kohn T."/>
            <person name="Peeters S.H."/>
            <person name="Heuer A."/>
            <person name="Rast P."/>
            <person name="Oberbeckmann S."/>
            <person name="Bunk B."/>
            <person name="Jeske O."/>
            <person name="Meyerdierks A."/>
            <person name="Storesund J.E."/>
            <person name="Kallscheuer N."/>
            <person name="Luecker S."/>
            <person name="Lage O.M."/>
            <person name="Pohl T."/>
            <person name="Merkel B.J."/>
            <person name="Hornburger P."/>
            <person name="Mueller R.-W."/>
            <person name="Bruemmer F."/>
            <person name="Labrenz M."/>
            <person name="Spormann A.M."/>
            <person name="Op den Camp H."/>
            <person name="Overmann J."/>
            <person name="Amann R."/>
            <person name="Jetten M.S.M."/>
            <person name="Mascher T."/>
            <person name="Medema M.H."/>
            <person name="Devos D.P."/>
            <person name="Kaster A.-K."/>
            <person name="Ovreas L."/>
            <person name="Rohde M."/>
            <person name="Galperin M.Y."/>
            <person name="Jogler C."/>
        </authorList>
    </citation>
    <scope>NUCLEOTIDE SEQUENCE [LARGE SCALE GENOMIC DNA]</scope>
    <source>
        <strain evidence="1 2">ETA_A1</strain>
    </source>
</reference>
<organism evidence="1 2">
    <name type="scientific">Urbifossiella limnaea</name>
    <dbReference type="NCBI Taxonomy" id="2528023"/>
    <lineage>
        <taxon>Bacteria</taxon>
        <taxon>Pseudomonadati</taxon>
        <taxon>Planctomycetota</taxon>
        <taxon>Planctomycetia</taxon>
        <taxon>Gemmatales</taxon>
        <taxon>Gemmataceae</taxon>
        <taxon>Urbifossiella</taxon>
    </lineage>
</organism>
<name>A0A517Y088_9BACT</name>